<evidence type="ECO:0000256" key="9">
    <source>
        <dbReference type="ARBA" id="ARBA00022840"/>
    </source>
</evidence>
<evidence type="ECO:0000256" key="8">
    <source>
        <dbReference type="ARBA" id="ARBA00022741"/>
    </source>
</evidence>
<dbReference type="GO" id="GO:0006450">
    <property type="term" value="P:regulation of translational fidelity"/>
    <property type="evidence" value="ECO:0007669"/>
    <property type="project" value="TreeGrafter"/>
</dbReference>
<keyword evidence="6" id="KW-0819">tRNA processing</keyword>
<dbReference type="GO" id="GO:0003725">
    <property type="term" value="F:double-stranded RNA binding"/>
    <property type="evidence" value="ECO:0007669"/>
    <property type="project" value="InterPro"/>
</dbReference>
<organism evidence="13 14">
    <name type="scientific">Candidatus Doudnabacteria bacterium RIFCSPHIGHO2_01_FULL_45_18</name>
    <dbReference type="NCBI Taxonomy" id="1817823"/>
    <lineage>
        <taxon>Bacteria</taxon>
        <taxon>Candidatus Doudnaibacteriota</taxon>
    </lineage>
</organism>
<comment type="similarity">
    <text evidence="2">Belongs to the SUA5 family.</text>
</comment>
<dbReference type="InterPro" id="IPR017945">
    <property type="entry name" value="DHBP_synth_RibB-like_a/b_dom"/>
</dbReference>
<dbReference type="PANTHER" id="PTHR17490:SF16">
    <property type="entry name" value="THREONYLCARBAMOYL-AMP SYNTHASE"/>
    <property type="match status" value="1"/>
</dbReference>
<evidence type="ECO:0000256" key="1">
    <source>
        <dbReference type="ARBA" id="ARBA00004496"/>
    </source>
</evidence>
<dbReference type="PROSITE" id="PS51163">
    <property type="entry name" value="YRDC"/>
    <property type="match status" value="1"/>
</dbReference>
<dbReference type="GO" id="GO:0005524">
    <property type="term" value="F:ATP binding"/>
    <property type="evidence" value="ECO:0007669"/>
    <property type="project" value="UniProtKB-KW"/>
</dbReference>
<reference evidence="13 14" key="1">
    <citation type="journal article" date="2016" name="Nat. Commun.">
        <title>Thousands of microbial genomes shed light on interconnected biogeochemical processes in an aquifer system.</title>
        <authorList>
            <person name="Anantharaman K."/>
            <person name="Brown C.T."/>
            <person name="Hug L.A."/>
            <person name="Sharon I."/>
            <person name="Castelle C.J."/>
            <person name="Probst A.J."/>
            <person name="Thomas B.C."/>
            <person name="Singh A."/>
            <person name="Wilkins M.J."/>
            <person name="Karaoz U."/>
            <person name="Brodie E.L."/>
            <person name="Williams K.H."/>
            <person name="Hubbard S.S."/>
            <person name="Banfield J.F."/>
        </authorList>
    </citation>
    <scope>NUCLEOTIDE SEQUENCE [LARGE SCALE GENOMIC DNA]</scope>
</reference>
<keyword evidence="9" id="KW-0067">ATP-binding</keyword>
<dbReference type="InterPro" id="IPR050156">
    <property type="entry name" value="TC-AMP_synthase_SUA5"/>
</dbReference>
<dbReference type="Proteomes" id="UP000176233">
    <property type="component" value="Unassembled WGS sequence"/>
</dbReference>
<evidence type="ECO:0000256" key="10">
    <source>
        <dbReference type="ARBA" id="ARBA00029774"/>
    </source>
</evidence>
<dbReference type="GO" id="GO:0061710">
    <property type="term" value="F:L-threonylcarbamoyladenylate synthase"/>
    <property type="evidence" value="ECO:0007669"/>
    <property type="project" value="UniProtKB-EC"/>
</dbReference>
<keyword evidence="8" id="KW-0547">Nucleotide-binding</keyword>
<dbReference type="NCBIfam" id="TIGR00057">
    <property type="entry name" value="L-threonylcarbamoyladenylate synthase"/>
    <property type="match status" value="1"/>
</dbReference>
<comment type="caution">
    <text evidence="13">The sequence shown here is derived from an EMBL/GenBank/DDBJ whole genome shotgun (WGS) entry which is preliminary data.</text>
</comment>
<dbReference type="EMBL" id="MFEJ01000015">
    <property type="protein sequence ID" value="OGE80308.1"/>
    <property type="molecule type" value="Genomic_DNA"/>
</dbReference>
<name>A0A1F5NRP8_9BACT</name>
<evidence type="ECO:0000256" key="5">
    <source>
        <dbReference type="ARBA" id="ARBA00022679"/>
    </source>
</evidence>
<evidence type="ECO:0000256" key="4">
    <source>
        <dbReference type="ARBA" id="ARBA00022490"/>
    </source>
</evidence>
<gene>
    <name evidence="13" type="ORF">A2660_02155</name>
</gene>
<sequence length="200" mass="22020">MKQLDQAINILKQGGVVVYPTDTAYGLAVDATNVTAVKKLYALKGRDFKKPVHVIVPFGHHHTVVYDSEDANRLMKKFWPGPLTIILPLKARGKAWQILSAGTKTLGIRYPDNSTAQALVEALKNPITTTSANISGFNNCYSIAEVQRQFRYVPGYVPIFYLDGGKLPKTKPSTVVAISKNNVKILRVGPISETEIKKVI</sequence>
<keyword evidence="7" id="KW-0548">Nucleotidyltransferase</keyword>
<keyword evidence="5" id="KW-0808">Transferase</keyword>
<keyword evidence="4" id="KW-0963">Cytoplasm</keyword>
<dbReference type="EC" id="2.7.7.87" evidence="3"/>
<evidence type="ECO:0000256" key="6">
    <source>
        <dbReference type="ARBA" id="ARBA00022694"/>
    </source>
</evidence>
<accession>A0A1F5NRP8</accession>
<dbReference type="GO" id="GO:0000049">
    <property type="term" value="F:tRNA binding"/>
    <property type="evidence" value="ECO:0007669"/>
    <property type="project" value="TreeGrafter"/>
</dbReference>
<evidence type="ECO:0000256" key="7">
    <source>
        <dbReference type="ARBA" id="ARBA00022695"/>
    </source>
</evidence>
<dbReference type="PANTHER" id="PTHR17490">
    <property type="entry name" value="SUA5"/>
    <property type="match status" value="1"/>
</dbReference>
<comment type="subcellular location">
    <subcellularLocation>
        <location evidence="1">Cytoplasm</location>
    </subcellularLocation>
</comment>
<dbReference type="Gene3D" id="3.90.870.10">
    <property type="entry name" value="DHBP synthase"/>
    <property type="match status" value="1"/>
</dbReference>
<comment type="catalytic activity">
    <reaction evidence="11">
        <text>L-threonine + hydrogencarbonate + ATP = L-threonylcarbamoyladenylate + diphosphate + H2O</text>
        <dbReference type="Rhea" id="RHEA:36407"/>
        <dbReference type="ChEBI" id="CHEBI:15377"/>
        <dbReference type="ChEBI" id="CHEBI:17544"/>
        <dbReference type="ChEBI" id="CHEBI:30616"/>
        <dbReference type="ChEBI" id="CHEBI:33019"/>
        <dbReference type="ChEBI" id="CHEBI:57926"/>
        <dbReference type="ChEBI" id="CHEBI:73682"/>
        <dbReference type="EC" id="2.7.7.87"/>
    </reaction>
</comment>
<dbReference type="Pfam" id="PF01300">
    <property type="entry name" value="Sua5_yciO_yrdC"/>
    <property type="match status" value="1"/>
</dbReference>
<dbReference type="InterPro" id="IPR006070">
    <property type="entry name" value="Sua5-like_dom"/>
</dbReference>
<evidence type="ECO:0000256" key="3">
    <source>
        <dbReference type="ARBA" id="ARBA00012584"/>
    </source>
</evidence>
<dbReference type="GO" id="GO:0008033">
    <property type="term" value="P:tRNA processing"/>
    <property type="evidence" value="ECO:0007669"/>
    <property type="project" value="UniProtKB-KW"/>
</dbReference>
<evidence type="ECO:0000256" key="2">
    <source>
        <dbReference type="ARBA" id="ARBA00007663"/>
    </source>
</evidence>
<evidence type="ECO:0000256" key="11">
    <source>
        <dbReference type="ARBA" id="ARBA00048366"/>
    </source>
</evidence>
<dbReference type="SUPFAM" id="SSF55821">
    <property type="entry name" value="YrdC/RibB"/>
    <property type="match status" value="1"/>
</dbReference>
<evidence type="ECO:0000313" key="14">
    <source>
        <dbReference type="Proteomes" id="UP000176233"/>
    </source>
</evidence>
<feature type="domain" description="YrdC-like" evidence="12">
    <location>
        <begin position="1"/>
        <end position="191"/>
    </location>
</feature>
<dbReference type="GO" id="GO:0005737">
    <property type="term" value="C:cytoplasm"/>
    <property type="evidence" value="ECO:0007669"/>
    <property type="project" value="UniProtKB-SubCell"/>
</dbReference>
<proteinExistence type="inferred from homology"/>
<evidence type="ECO:0000313" key="13">
    <source>
        <dbReference type="EMBL" id="OGE80308.1"/>
    </source>
</evidence>
<dbReference type="AlphaFoldDB" id="A0A1F5NRP8"/>
<protein>
    <recommendedName>
        <fullName evidence="10">L-threonylcarbamoyladenylate synthase</fullName>
        <ecNumber evidence="3">2.7.7.87</ecNumber>
    </recommendedName>
    <alternativeName>
        <fullName evidence="10">L-threonylcarbamoyladenylate synthase</fullName>
    </alternativeName>
</protein>
<evidence type="ECO:0000259" key="12">
    <source>
        <dbReference type="PROSITE" id="PS51163"/>
    </source>
</evidence>